<gene>
    <name evidence="1" type="primary">secY_2</name>
    <name evidence="1" type="ORF">CM83_105210</name>
</gene>
<dbReference type="Pfam" id="PF05380">
    <property type="entry name" value="Peptidase_A17"/>
    <property type="match status" value="1"/>
</dbReference>
<dbReference type="AlphaFoldDB" id="A0A0A9XCC1"/>
<proteinExistence type="predicted"/>
<dbReference type="PANTHER" id="PTHR47331:SF1">
    <property type="entry name" value="GAG-LIKE PROTEIN"/>
    <property type="match status" value="1"/>
</dbReference>
<accession>A0A0A9XCC1</accession>
<dbReference type="PANTHER" id="PTHR47331">
    <property type="entry name" value="PHD-TYPE DOMAIN-CONTAINING PROTEIN"/>
    <property type="match status" value="1"/>
</dbReference>
<reference evidence="1" key="2">
    <citation type="submission" date="2014-07" db="EMBL/GenBank/DDBJ databases">
        <authorList>
            <person name="Hull J."/>
        </authorList>
    </citation>
    <scope>NUCLEOTIDE SEQUENCE</scope>
</reference>
<sequence length="112" mass="12878">DASQKAYATAIYVGYPQHEGYMSKLIFSKARVAPKDITIPRLELMGVLIGVRSIEFIRKSLDVEVNRKFLWTDSICVLRWISSGKVLPLFVENRVKEINKSQDVIFRYVPSE</sequence>
<protein>
    <submittedName>
        <fullName evidence="1">Protein translocase subunit SecY</fullName>
    </submittedName>
</protein>
<organism evidence="1">
    <name type="scientific">Lygus hesperus</name>
    <name type="common">Western plant bug</name>
    <dbReference type="NCBI Taxonomy" id="30085"/>
    <lineage>
        <taxon>Eukaryota</taxon>
        <taxon>Metazoa</taxon>
        <taxon>Ecdysozoa</taxon>
        <taxon>Arthropoda</taxon>
        <taxon>Hexapoda</taxon>
        <taxon>Insecta</taxon>
        <taxon>Pterygota</taxon>
        <taxon>Neoptera</taxon>
        <taxon>Paraneoptera</taxon>
        <taxon>Hemiptera</taxon>
        <taxon>Heteroptera</taxon>
        <taxon>Panheteroptera</taxon>
        <taxon>Cimicomorpha</taxon>
        <taxon>Miridae</taxon>
        <taxon>Mirini</taxon>
        <taxon>Lygus</taxon>
    </lineage>
</organism>
<evidence type="ECO:0000313" key="1">
    <source>
        <dbReference type="EMBL" id="JAG17296.1"/>
    </source>
</evidence>
<reference evidence="1" key="1">
    <citation type="journal article" date="2014" name="PLoS ONE">
        <title>Transcriptome-Based Identification of ABC Transporters in the Western Tarnished Plant Bug Lygus hesperus.</title>
        <authorList>
            <person name="Hull J.J."/>
            <person name="Chaney K."/>
            <person name="Geib S.M."/>
            <person name="Fabrick J.A."/>
            <person name="Brent C.S."/>
            <person name="Walsh D."/>
            <person name="Lavine L.C."/>
        </authorList>
    </citation>
    <scope>NUCLEOTIDE SEQUENCE</scope>
</reference>
<feature type="non-terminal residue" evidence="1">
    <location>
        <position position="112"/>
    </location>
</feature>
<dbReference type="InterPro" id="IPR008042">
    <property type="entry name" value="Retrotrans_Pao"/>
</dbReference>
<dbReference type="EMBL" id="GBHO01026308">
    <property type="protein sequence ID" value="JAG17296.1"/>
    <property type="molecule type" value="Transcribed_RNA"/>
</dbReference>
<feature type="non-terminal residue" evidence="1">
    <location>
        <position position="1"/>
    </location>
</feature>
<name>A0A0A9XCC1_LYGHE</name>